<organism evidence="1 2">
    <name type="scientific">Lindgomyces ingoldianus</name>
    <dbReference type="NCBI Taxonomy" id="673940"/>
    <lineage>
        <taxon>Eukaryota</taxon>
        <taxon>Fungi</taxon>
        <taxon>Dikarya</taxon>
        <taxon>Ascomycota</taxon>
        <taxon>Pezizomycotina</taxon>
        <taxon>Dothideomycetes</taxon>
        <taxon>Pleosporomycetidae</taxon>
        <taxon>Pleosporales</taxon>
        <taxon>Lindgomycetaceae</taxon>
        <taxon>Lindgomyces</taxon>
    </lineage>
</organism>
<name>A0ACB6R721_9PLEO</name>
<protein>
    <submittedName>
        <fullName evidence="1">ARM repeat-containing protein</fullName>
    </submittedName>
</protein>
<comment type="caution">
    <text evidence="1">The sequence shown here is derived from an EMBL/GenBank/DDBJ whole genome shotgun (WGS) entry which is preliminary data.</text>
</comment>
<dbReference type="Proteomes" id="UP000799755">
    <property type="component" value="Unassembled WGS sequence"/>
</dbReference>
<proteinExistence type="predicted"/>
<evidence type="ECO:0000313" key="1">
    <source>
        <dbReference type="EMBL" id="KAF2474327.1"/>
    </source>
</evidence>
<gene>
    <name evidence="1" type="ORF">BDR25DRAFT_120960</name>
</gene>
<evidence type="ECO:0000313" key="2">
    <source>
        <dbReference type="Proteomes" id="UP000799755"/>
    </source>
</evidence>
<accession>A0ACB6R721</accession>
<sequence length="1030" mass="115349">MTDGSVPPPQAFPLSFEEIEGLVKTLYDPGHAKRVSEIEATLRVLQRSPQGWDIGDALLHSSDENVRFFGALTFTIKLNADSTGLNEEASQQLLSKLIHHLVSHAKLSIATRKLCSTLAQYFCKPISVWTMSIRSLAVSFAQQQPVLDDALGNQPSTWDILPALSDDQLLCLLEFGMDLADEAKKIANVPDRSPHERMIPNAESIEVLLQVSFGRGIKYLSTPIKDPDYDNYLQLGEKICGSSLKCFIGWIFYAQSEFKEVPGKLQYLRSVTELALACLEYHVDDAMELVAEVLENYPNFFEPKQQEMLWSAIMSPWGMDILKNLDAETVSLARIIVAYGQILLNARILYREPDITHHQQVMSVLHELLKYPDPVGVEDDVAPVVLDFWNNYVSTIAEELFQFTEEDAKPAWTEKARANVFLAISEFFQKITFPPAAITKSWHSDEKKTFKVFRVDVRDIVQEAFEVLRETVLDQFLDFTLRALEAGNWLELEAGMFCLNAISEALAEPADARVRRLFEQPLFTVMAGNAEIPAITRRTAVEMVAAFNSFFLRKPEFLPQVLPFLLSALAQPALAHSAAKSFASLCSECRKSLTGELTSFFQMYEQFLGYQTAEEFTKSKVLEGIAAIVQAQDSDDKRQPGVQQLFQYITHDAMQAINVMKEGNDPEQGQVLALTTLKCLACIGKSLQASDEEVIDLESEHNPSQYWTQGPGKQIQNQIINFVNYLTQVFISNSEVIEAACDVLRVGLKETVPGPFVLPPSAFIDFIAKTNMQTPRLPYVLETACCFISSHKSDKSEEYQVQAQRLLHYILTIMQSLQHPSNDPEISVGCTEVIQKFISTNAAILSTVPAGVLKGMFDFSIECIKSPEVLPKRAAASLWKDIFELSGNTKNAHQTTGQDIVNHFGQAVTSALIFNVCGEVDGSSLDQIIAPLRKIIQSDRNARTYITNAIAEQPLIIRVKEDPTTQEMVRKYVEGLMRNARASTAFKETVKDFWAKCKQIQMQFTPPQMMHPGHRFAQGVHPAPSPAHGY</sequence>
<dbReference type="EMBL" id="MU003498">
    <property type="protein sequence ID" value="KAF2474327.1"/>
    <property type="molecule type" value="Genomic_DNA"/>
</dbReference>
<keyword evidence="2" id="KW-1185">Reference proteome</keyword>
<reference evidence="1" key="1">
    <citation type="journal article" date="2020" name="Stud. Mycol.">
        <title>101 Dothideomycetes genomes: a test case for predicting lifestyles and emergence of pathogens.</title>
        <authorList>
            <person name="Haridas S."/>
            <person name="Albert R."/>
            <person name="Binder M."/>
            <person name="Bloem J."/>
            <person name="Labutti K."/>
            <person name="Salamov A."/>
            <person name="Andreopoulos B."/>
            <person name="Baker S."/>
            <person name="Barry K."/>
            <person name="Bills G."/>
            <person name="Bluhm B."/>
            <person name="Cannon C."/>
            <person name="Castanera R."/>
            <person name="Culley D."/>
            <person name="Daum C."/>
            <person name="Ezra D."/>
            <person name="Gonzalez J."/>
            <person name="Henrissat B."/>
            <person name="Kuo A."/>
            <person name="Liang C."/>
            <person name="Lipzen A."/>
            <person name="Lutzoni F."/>
            <person name="Magnuson J."/>
            <person name="Mondo S."/>
            <person name="Nolan M."/>
            <person name="Ohm R."/>
            <person name="Pangilinan J."/>
            <person name="Park H.-J."/>
            <person name="Ramirez L."/>
            <person name="Alfaro M."/>
            <person name="Sun H."/>
            <person name="Tritt A."/>
            <person name="Yoshinaga Y."/>
            <person name="Zwiers L.-H."/>
            <person name="Turgeon B."/>
            <person name="Goodwin S."/>
            <person name="Spatafora J."/>
            <person name="Crous P."/>
            <person name="Grigoriev I."/>
        </authorList>
    </citation>
    <scope>NUCLEOTIDE SEQUENCE</scope>
    <source>
        <strain evidence="1">ATCC 200398</strain>
    </source>
</reference>